<comment type="subcellular location">
    <subcellularLocation>
        <location evidence="1">Secreted</location>
    </subcellularLocation>
</comment>
<comment type="similarity">
    <text evidence="2">Belongs to the peptidase A1 family.</text>
</comment>
<keyword evidence="8" id="KW-0865">Zymogen</keyword>
<keyword evidence="3" id="KW-0964">Secreted</keyword>
<dbReference type="SUPFAM" id="SSF50630">
    <property type="entry name" value="Acid proteases"/>
    <property type="match status" value="1"/>
</dbReference>
<dbReference type="Pfam" id="PF00026">
    <property type="entry name" value="Asp"/>
    <property type="match status" value="1"/>
</dbReference>
<keyword evidence="7" id="KW-0378">Hydrolase</keyword>
<evidence type="ECO:0000256" key="2">
    <source>
        <dbReference type="ARBA" id="ARBA00007447"/>
    </source>
</evidence>
<evidence type="ECO:0000256" key="7">
    <source>
        <dbReference type="ARBA" id="ARBA00022801"/>
    </source>
</evidence>
<reference evidence="12 13" key="1">
    <citation type="submission" date="2015-09" db="EMBL/GenBank/DDBJ databases">
        <title>Draft genome of the parasitic nematode Teladorsagia circumcincta isolate WARC Sus (inbred).</title>
        <authorList>
            <person name="Mitreva M."/>
        </authorList>
    </citation>
    <scope>NUCLEOTIDE SEQUENCE [LARGE SCALE GENOMIC DNA]</scope>
    <source>
        <strain evidence="12 13">S</strain>
    </source>
</reference>
<dbReference type="InterPro" id="IPR021109">
    <property type="entry name" value="Peptidase_aspartic_dom_sf"/>
</dbReference>
<dbReference type="PRINTS" id="PR00792">
    <property type="entry name" value="PEPSIN"/>
</dbReference>
<evidence type="ECO:0000256" key="1">
    <source>
        <dbReference type="ARBA" id="ARBA00004613"/>
    </source>
</evidence>
<gene>
    <name evidence="12" type="ORF">TELCIR_24983</name>
</gene>
<dbReference type="InterPro" id="IPR033121">
    <property type="entry name" value="PEPTIDASE_A1"/>
</dbReference>
<keyword evidence="6" id="KW-0064">Aspartyl protease</keyword>
<dbReference type="InterPro" id="IPR001461">
    <property type="entry name" value="Aspartic_peptidase_A1"/>
</dbReference>
<evidence type="ECO:0000256" key="4">
    <source>
        <dbReference type="ARBA" id="ARBA00022670"/>
    </source>
</evidence>
<dbReference type="Proteomes" id="UP000230423">
    <property type="component" value="Unassembled WGS sequence"/>
</dbReference>
<keyword evidence="5" id="KW-0732">Signal</keyword>
<evidence type="ECO:0000256" key="3">
    <source>
        <dbReference type="ARBA" id="ARBA00022525"/>
    </source>
</evidence>
<dbReference type="CDD" id="cd05471">
    <property type="entry name" value="pepsin_like"/>
    <property type="match status" value="1"/>
</dbReference>
<dbReference type="OrthoDB" id="5794195at2759"/>
<dbReference type="EMBL" id="KZ408500">
    <property type="protein sequence ID" value="PIO53674.1"/>
    <property type="molecule type" value="Genomic_DNA"/>
</dbReference>
<dbReference type="PANTHER" id="PTHR47966:SF45">
    <property type="entry name" value="PEPTIDASE A1 DOMAIN-CONTAINING PROTEIN"/>
    <property type="match status" value="1"/>
</dbReference>
<evidence type="ECO:0000256" key="10">
    <source>
        <dbReference type="ARBA" id="ARBA00023180"/>
    </source>
</evidence>
<keyword evidence="13" id="KW-1185">Reference proteome</keyword>
<evidence type="ECO:0000313" key="13">
    <source>
        <dbReference type="Proteomes" id="UP000230423"/>
    </source>
</evidence>
<dbReference type="GO" id="GO:0006508">
    <property type="term" value="P:proteolysis"/>
    <property type="evidence" value="ECO:0007669"/>
    <property type="project" value="UniProtKB-KW"/>
</dbReference>
<proteinExistence type="inferred from homology"/>
<evidence type="ECO:0000313" key="12">
    <source>
        <dbReference type="EMBL" id="PIO53674.1"/>
    </source>
</evidence>
<protein>
    <submittedName>
        <fullName evidence="12">Eukaryotic aspartyl protease</fullName>
    </submittedName>
</protein>
<feature type="domain" description="Peptidase A1" evidence="11">
    <location>
        <begin position="1"/>
        <end position="190"/>
    </location>
</feature>
<dbReference type="Gene3D" id="2.40.70.10">
    <property type="entry name" value="Acid Proteases"/>
    <property type="match status" value="2"/>
</dbReference>
<feature type="non-terminal residue" evidence="12">
    <location>
        <position position="1"/>
    </location>
</feature>
<dbReference type="GO" id="GO:0004190">
    <property type="term" value="F:aspartic-type endopeptidase activity"/>
    <property type="evidence" value="ECO:0007669"/>
    <property type="project" value="UniProtKB-KW"/>
</dbReference>
<keyword evidence="9" id="KW-1015">Disulfide bond</keyword>
<sequence length="195" mass="21497">NPIDGILGLGFRGLAVKKVNPPFQRAVDLGLADPIFTVYMKRLGGNCGEVIAYENLTAALYWQFRLKEVSAGYVNLKKGWEVISDTGTSWNGVPTAIASLVADAFGARYNPFYDVYLINCNATVSMSLTIGDHDYVIESENLIIKVGDICLLTMFPMSSYGFGPQWILGDPFIRSYCNIHDVGNKRIGFAKPLKK</sequence>
<evidence type="ECO:0000259" key="11">
    <source>
        <dbReference type="PROSITE" id="PS51767"/>
    </source>
</evidence>
<dbReference type="PROSITE" id="PS51767">
    <property type="entry name" value="PEPTIDASE_A1"/>
    <property type="match status" value="1"/>
</dbReference>
<dbReference type="AlphaFoldDB" id="A0A2G9T6V8"/>
<dbReference type="GO" id="GO:0005576">
    <property type="term" value="C:extracellular region"/>
    <property type="evidence" value="ECO:0007669"/>
    <property type="project" value="UniProtKB-SubCell"/>
</dbReference>
<name>A0A2G9T6V8_TELCI</name>
<dbReference type="PANTHER" id="PTHR47966">
    <property type="entry name" value="BETA-SITE APP-CLEAVING ENZYME, ISOFORM A-RELATED"/>
    <property type="match status" value="1"/>
</dbReference>
<organism evidence="12 13">
    <name type="scientific">Teladorsagia circumcincta</name>
    <name type="common">Brown stomach worm</name>
    <name type="synonym">Ostertagia circumcincta</name>
    <dbReference type="NCBI Taxonomy" id="45464"/>
    <lineage>
        <taxon>Eukaryota</taxon>
        <taxon>Metazoa</taxon>
        <taxon>Ecdysozoa</taxon>
        <taxon>Nematoda</taxon>
        <taxon>Chromadorea</taxon>
        <taxon>Rhabditida</taxon>
        <taxon>Rhabditina</taxon>
        <taxon>Rhabditomorpha</taxon>
        <taxon>Strongyloidea</taxon>
        <taxon>Trichostrongylidae</taxon>
        <taxon>Teladorsagia</taxon>
    </lineage>
</organism>
<keyword evidence="4 12" id="KW-0645">Protease</keyword>
<dbReference type="FunFam" id="2.40.70.10:FF:000058">
    <property type="entry name" value="ASpartyl Protease"/>
    <property type="match status" value="1"/>
</dbReference>
<dbReference type="GO" id="GO:0005764">
    <property type="term" value="C:lysosome"/>
    <property type="evidence" value="ECO:0007669"/>
    <property type="project" value="TreeGrafter"/>
</dbReference>
<evidence type="ECO:0000256" key="8">
    <source>
        <dbReference type="ARBA" id="ARBA00023145"/>
    </source>
</evidence>
<evidence type="ECO:0000256" key="9">
    <source>
        <dbReference type="ARBA" id="ARBA00023157"/>
    </source>
</evidence>
<evidence type="ECO:0000256" key="5">
    <source>
        <dbReference type="ARBA" id="ARBA00022729"/>
    </source>
</evidence>
<keyword evidence="10" id="KW-0325">Glycoprotein</keyword>
<evidence type="ECO:0000256" key="6">
    <source>
        <dbReference type="ARBA" id="ARBA00022750"/>
    </source>
</evidence>
<dbReference type="InterPro" id="IPR034164">
    <property type="entry name" value="Pepsin-like_dom"/>
</dbReference>
<accession>A0A2G9T6V8</accession>